<evidence type="ECO:0000259" key="9">
    <source>
        <dbReference type="Pfam" id="PF01728"/>
    </source>
</evidence>
<comment type="caution">
    <text evidence="10">The sequence shown here is derived from an EMBL/GenBank/DDBJ whole genome shotgun (WGS) entry which is preliminary data.</text>
</comment>
<dbReference type="PANTHER" id="PTHR10920">
    <property type="entry name" value="RIBOSOMAL RNA METHYLTRANSFERASE"/>
    <property type="match status" value="1"/>
</dbReference>
<comment type="subcellular location">
    <subcellularLocation>
        <location evidence="1">Nucleus</location>
        <location evidence="1">Nucleolus</location>
    </subcellularLocation>
</comment>
<feature type="domain" description="Ribosomal RNA methyltransferase FtsJ" evidence="9">
    <location>
        <begin position="5"/>
        <end position="161"/>
    </location>
</feature>
<evidence type="ECO:0000313" key="11">
    <source>
        <dbReference type="Proteomes" id="UP000593567"/>
    </source>
</evidence>
<keyword evidence="4" id="KW-0489">Methyltransferase</keyword>
<feature type="active site" description="Proton acceptor" evidence="8">
    <location>
        <position position="118"/>
    </location>
</feature>
<dbReference type="PANTHER" id="PTHR10920:SF13">
    <property type="entry name" value="PRE-RRNA 2'-O-RIBOSE RNA METHYLTRANSFERASE FTSJ3"/>
    <property type="match status" value="1"/>
</dbReference>
<evidence type="ECO:0000256" key="7">
    <source>
        <dbReference type="ARBA" id="ARBA00023242"/>
    </source>
</evidence>
<evidence type="ECO:0000256" key="6">
    <source>
        <dbReference type="ARBA" id="ARBA00022691"/>
    </source>
</evidence>
<keyword evidence="6 8" id="KW-0949">S-adenosyl-L-methionine</keyword>
<keyword evidence="2" id="KW-0690">Ribosome biogenesis</keyword>
<dbReference type="InterPro" id="IPR002877">
    <property type="entry name" value="RNA_MeTrfase_FtsJ_dom"/>
</dbReference>
<dbReference type="GO" id="GO:0008650">
    <property type="term" value="F:rRNA (uridine-2'-O-)-methyltransferase activity"/>
    <property type="evidence" value="ECO:0007669"/>
    <property type="project" value="TreeGrafter"/>
</dbReference>
<keyword evidence="7" id="KW-0539">Nucleus</keyword>
<keyword evidence="11" id="KW-1185">Reference proteome</keyword>
<evidence type="ECO:0000256" key="1">
    <source>
        <dbReference type="ARBA" id="ARBA00004604"/>
    </source>
</evidence>
<dbReference type="GO" id="GO:0030687">
    <property type="term" value="C:preribosome, large subunit precursor"/>
    <property type="evidence" value="ECO:0007669"/>
    <property type="project" value="TreeGrafter"/>
</dbReference>
<proteinExistence type="predicted"/>
<dbReference type="PIRSF" id="PIRSF005461">
    <property type="entry name" value="23S_rRNA_mtase"/>
    <property type="match status" value="1"/>
</dbReference>
<gene>
    <name evidence="10" type="ORF">EB796_017397</name>
</gene>
<evidence type="ECO:0000256" key="4">
    <source>
        <dbReference type="ARBA" id="ARBA00022603"/>
    </source>
</evidence>
<dbReference type="GO" id="GO:0000463">
    <property type="term" value="P:maturation of LSU-rRNA from tricistronic rRNA transcript (SSU-rRNA, 5.8S rRNA, LSU-rRNA)"/>
    <property type="evidence" value="ECO:0007669"/>
    <property type="project" value="TreeGrafter"/>
</dbReference>
<dbReference type="OrthoDB" id="289250at2759"/>
<dbReference type="SUPFAM" id="SSF53335">
    <property type="entry name" value="S-adenosyl-L-methionine-dependent methyltransferases"/>
    <property type="match status" value="1"/>
</dbReference>
<evidence type="ECO:0000256" key="3">
    <source>
        <dbReference type="ARBA" id="ARBA00022552"/>
    </source>
</evidence>
<name>A0A7J7JFA5_BUGNE</name>
<dbReference type="Gene3D" id="3.40.50.150">
    <property type="entry name" value="Vaccinia Virus protein VP39"/>
    <property type="match status" value="1"/>
</dbReference>
<accession>A0A7J7JFA5</accession>
<evidence type="ECO:0000256" key="5">
    <source>
        <dbReference type="ARBA" id="ARBA00022679"/>
    </source>
</evidence>
<keyword evidence="5" id="KW-0808">Transferase</keyword>
<sequence length="169" mass="18759">MGFLRSRVCIDLCAAPGGWCQVAANHMPVSSVIVGVDLVPIKPIPKVTTLVDDITSDKCRSDLKKELRDSKADVVLNDGAPNVGQNWLQDAFSQAGLTLHALKLASEFLRKGGWFVTKVFRSQDYHALLWVFRQLFHKVHSTKPQASRSESAEIFVVCQGYVAPRQIRP</sequence>
<dbReference type="FunFam" id="3.40.50.150:FF:000004">
    <property type="entry name" value="AdoMet-dependent rRNA methyltransferase SPB1"/>
    <property type="match status" value="1"/>
</dbReference>
<dbReference type="InterPro" id="IPR029063">
    <property type="entry name" value="SAM-dependent_MTases_sf"/>
</dbReference>
<keyword evidence="3" id="KW-0698">rRNA processing</keyword>
<dbReference type="GO" id="GO:0000466">
    <property type="term" value="P:maturation of 5.8S rRNA from tricistronic rRNA transcript (SSU-rRNA, 5.8S rRNA, LSU-rRNA)"/>
    <property type="evidence" value="ECO:0007669"/>
    <property type="project" value="TreeGrafter"/>
</dbReference>
<protein>
    <submittedName>
        <fullName evidence="10">FTSJ3</fullName>
    </submittedName>
</protein>
<dbReference type="InterPro" id="IPR015507">
    <property type="entry name" value="rRNA-MeTfrase_E"/>
</dbReference>
<evidence type="ECO:0000256" key="2">
    <source>
        <dbReference type="ARBA" id="ARBA00022517"/>
    </source>
</evidence>
<reference evidence="10" key="1">
    <citation type="submission" date="2020-06" db="EMBL/GenBank/DDBJ databases">
        <title>Draft genome of Bugula neritina, a colonial animal packing powerful symbionts and potential medicines.</title>
        <authorList>
            <person name="Rayko M."/>
        </authorList>
    </citation>
    <scope>NUCLEOTIDE SEQUENCE [LARGE SCALE GENOMIC DNA]</scope>
    <source>
        <strain evidence="10">Kwan_BN1</strain>
    </source>
</reference>
<dbReference type="GO" id="GO:0016435">
    <property type="term" value="F:rRNA (guanine) methyltransferase activity"/>
    <property type="evidence" value="ECO:0007669"/>
    <property type="project" value="TreeGrafter"/>
</dbReference>
<evidence type="ECO:0000256" key="8">
    <source>
        <dbReference type="PIRSR" id="PIRSR005461-1"/>
    </source>
</evidence>
<dbReference type="Proteomes" id="UP000593567">
    <property type="component" value="Unassembled WGS sequence"/>
</dbReference>
<dbReference type="Pfam" id="PF01728">
    <property type="entry name" value="FtsJ"/>
    <property type="match status" value="1"/>
</dbReference>
<dbReference type="AlphaFoldDB" id="A0A7J7JFA5"/>
<dbReference type="EMBL" id="VXIV02002594">
    <property type="protein sequence ID" value="KAF6024304.1"/>
    <property type="molecule type" value="Genomic_DNA"/>
</dbReference>
<evidence type="ECO:0000313" key="10">
    <source>
        <dbReference type="EMBL" id="KAF6024304.1"/>
    </source>
</evidence>
<dbReference type="GO" id="GO:0005730">
    <property type="term" value="C:nucleolus"/>
    <property type="evidence" value="ECO:0007669"/>
    <property type="project" value="UniProtKB-SubCell"/>
</dbReference>
<dbReference type="InterPro" id="IPR050082">
    <property type="entry name" value="RNA_methyltr_RlmE"/>
</dbReference>
<organism evidence="10 11">
    <name type="scientific">Bugula neritina</name>
    <name type="common">Brown bryozoan</name>
    <name type="synonym">Sertularia neritina</name>
    <dbReference type="NCBI Taxonomy" id="10212"/>
    <lineage>
        <taxon>Eukaryota</taxon>
        <taxon>Metazoa</taxon>
        <taxon>Spiralia</taxon>
        <taxon>Lophotrochozoa</taxon>
        <taxon>Bryozoa</taxon>
        <taxon>Gymnolaemata</taxon>
        <taxon>Cheilostomatida</taxon>
        <taxon>Flustrina</taxon>
        <taxon>Buguloidea</taxon>
        <taxon>Bugulidae</taxon>
        <taxon>Bugula</taxon>
    </lineage>
</organism>